<dbReference type="RefSeq" id="WP_310918124.1">
    <property type="nucleotide sequence ID" value="NZ_JAMQON010000001.1"/>
</dbReference>
<proteinExistence type="predicted"/>
<accession>A0ABU2FA13</accession>
<evidence type="ECO:0000313" key="2">
    <source>
        <dbReference type="Proteomes" id="UP001259659"/>
    </source>
</evidence>
<keyword evidence="2" id="KW-1185">Reference proteome</keyword>
<organism evidence="1 2">
    <name type="scientific">Haloarcula saliterrae</name>
    <dbReference type="NCBI Taxonomy" id="2950534"/>
    <lineage>
        <taxon>Archaea</taxon>
        <taxon>Methanobacteriati</taxon>
        <taxon>Methanobacteriota</taxon>
        <taxon>Stenosarchaea group</taxon>
        <taxon>Halobacteria</taxon>
        <taxon>Halobacteriales</taxon>
        <taxon>Haloarculaceae</taxon>
        <taxon>Haloarcula</taxon>
    </lineage>
</organism>
<reference evidence="1 2" key="1">
    <citation type="submission" date="2022-06" db="EMBL/GenBank/DDBJ databases">
        <title>Haloarcula sp. a new haloarchaeum isolate from saline soil.</title>
        <authorList>
            <person name="Strakova D."/>
            <person name="Galisteo C."/>
            <person name="Sanchez-Porro C."/>
            <person name="Ventosa A."/>
        </authorList>
    </citation>
    <scope>NUCLEOTIDE SEQUENCE [LARGE SCALE GENOMIC DNA]</scope>
    <source>
        <strain evidence="1 2">S1CR25-12</strain>
    </source>
</reference>
<evidence type="ECO:0000313" key="1">
    <source>
        <dbReference type="EMBL" id="MDS0258560.1"/>
    </source>
</evidence>
<sequence length="90" mass="9586">MSLLDHLAFWRSSSTDDGPSPAPPERIPIENLEADIPSEVPETCPVCGDPVEHVYPRSAEGTVDVGETTMVCTVGSASPSPLADCRVVHR</sequence>
<dbReference type="EMBL" id="JAMQON010000001">
    <property type="protein sequence ID" value="MDS0258560.1"/>
    <property type="molecule type" value="Genomic_DNA"/>
</dbReference>
<gene>
    <name evidence="1" type="ORF">NDI56_03930</name>
</gene>
<name>A0ABU2FA13_9EURY</name>
<dbReference type="Proteomes" id="UP001259659">
    <property type="component" value="Unassembled WGS sequence"/>
</dbReference>
<protein>
    <submittedName>
        <fullName evidence="1">Uncharacterized protein</fullName>
    </submittedName>
</protein>
<comment type="caution">
    <text evidence="1">The sequence shown here is derived from an EMBL/GenBank/DDBJ whole genome shotgun (WGS) entry which is preliminary data.</text>
</comment>